<organism evidence="3 4">
    <name type="scientific">Streptomyces longispororuber</name>
    <dbReference type="NCBI Taxonomy" id="68230"/>
    <lineage>
        <taxon>Bacteria</taxon>
        <taxon>Bacillati</taxon>
        <taxon>Actinomycetota</taxon>
        <taxon>Actinomycetes</taxon>
        <taxon>Kitasatosporales</taxon>
        <taxon>Streptomycetaceae</taxon>
        <taxon>Streptomyces</taxon>
    </lineage>
</organism>
<evidence type="ECO:0000313" key="4">
    <source>
        <dbReference type="Proteomes" id="UP000608024"/>
    </source>
</evidence>
<keyword evidence="1" id="KW-0472">Membrane</keyword>
<sequence length="274" mass="28612">MRSGVGQARRVARGRGLDVAARAGFVARGVIYVLVGALALRIALADGDKRQADRGGALAEIAEKPFGNAVLWLLGLGLVGMALWRLSEALFGQAGPDGHKKGKRLLSAGRFVFYAVVSYSVLAYVAGDKGSGSGSSDRQVDDVTATALDWPGGRWIVGAAGAGVVAAGLWIAGRAVLRKYRRRLRMGEMSARTRRVVDVLGVVGGCGRGCAFGAAGVFLVVAAVRHKAGEAKGVDDTLRSFTHTAAGPWLLVAVAVALVAFGLFSWANARWRKV</sequence>
<feature type="transmembrane region" description="Helical" evidence="1">
    <location>
        <begin position="246"/>
        <end position="267"/>
    </location>
</feature>
<dbReference type="Proteomes" id="UP000608024">
    <property type="component" value="Unassembled WGS sequence"/>
</dbReference>
<comment type="caution">
    <text evidence="3">The sequence shown here is derived from an EMBL/GenBank/DDBJ whole genome shotgun (WGS) entry which is preliminary data.</text>
</comment>
<feature type="transmembrane region" description="Helical" evidence="1">
    <location>
        <begin position="105"/>
        <end position="126"/>
    </location>
</feature>
<keyword evidence="1" id="KW-1133">Transmembrane helix</keyword>
<evidence type="ECO:0000259" key="2">
    <source>
        <dbReference type="Pfam" id="PF06724"/>
    </source>
</evidence>
<feature type="domain" description="DUF1206" evidence="2">
    <location>
        <begin position="204"/>
        <end position="272"/>
    </location>
</feature>
<feature type="domain" description="DUF1206" evidence="2">
    <location>
        <begin position="108"/>
        <end position="177"/>
    </location>
</feature>
<feature type="transmembrane region" description="Helical" evidence="1">
    <location>
        <begin position="155"/>
        <end position="177"/>
    </location>
</feature>
<evidence type="ECO:0000313" key="3">
    <source>
        <dbReference type="EMBL" id="GHE40898.1"/>
    </source>
</evidence>
<name>A0A918Z7S5_9ACTN</name>
<feature type="transmembrane region" description="Helical" evidence="1">
    <location>
        <begin position="25"/>
        <end position="45"/>
    </location>
</feature>
<keyword evidence="1" id="KW-0812">Transmembrane</keyword>
<proteinExistence type="predicted"/>
<feature type="domain" description="DUF1206" evidence="2">
    <location>
        <begin position="23"/>
        <end position="91"/>
    </location>
</feature>
<reference evidence="3" key="2">
    <citation type="submission" date="2020-09" db="EMBL/GenBank/DDBJ databases">
        <authorList>
            <person name="Sun Q."/>
            <person name="Ohkuma M."/>
        </authorList>
    </citation>
    <scope>NUCLEOTIDE SEQUENCE</scope>
    <source>
        <strain evidence="3">JCM 4784</strain>
    </source>
</reference>
<dbReference type="Pfam" id="PF06724">
    <property type="entry name" value="DUF1206"/>
    <property type="match status" value="3"/>
</dbReference>
<keyword evidence="4" id="KW-1185">Reference proteome</keyword>
<gene>
    <name evidence="3" type="ORF">GCM10018785_08050</name>
</gene>
<feature type="transmembrane region" description="Helical" evidence="1">
    <location>
        <begin position="197"/>
        <end position="226"/>
    </location>
</feature>
<reference evidence="3" key="1">
    <citation type="journal article" date="2014" name="Int. J. Syst. Evol. Microbiol.">
        <title>Complete genome sequence of Corynebacterium casei LMG S-19264T (=DSM 44701T), isolated from a smear-ripened cheese.</title>
        <authorList>
            <consortium name="US DOE Joint Genome Institute (JGI-PGF)"/>
            <person name="Walter F."/>
            <person name="Albersmeier A."/>
            <person name="Kalinowski J."/>
            <person name="Ruckert C."/>
        </authorList>
    </citation>
    <scope>NUCLEOTIDE SEQUENCE</scope>
    <source>
        <strain evidence="3">JCM 4784</strain>
    </source>
</reference>
<dbReference type="AlphaFoldDB" id="A0A918Z7S5"/>
<evidence type="ECO:0000256" key="1">
    <source>
        <dbReference type="SAM" id="Phobius"/>
    </source>
</evidence>
<accession>A0A918Z7S5</accession>
<dbReference type="InterPro" id="IPR009597">
    <property type="entry name" value="DUF1206"/>
</dbReference>
<dbReference type="EMBL" id="BNBT01000007">
    <property type="protein sequence ID" value="GHE40898.1"/>
    <property type="molecule type" value="Genomic_DNA"/>
</dbReference>
<protein>
    <submittedName>
        <fullName evidence="3">Membrane protein</fullName>
    </submittedName>
</protein>
<feature type="transmembrane region" description="Helical" evidence="1">
    <location>
        <begin position="65"/>
        <end position="84"/>
    </location>
</feature>